<evidence type="ECO:0000313" key="1">
    <source>
        <dbReference type="EMBL" id="TGK05464.1"/>
    </source>
</evidence>
<gene>
    <name evidence="1" type="ORF">EHO57_01930</name>
    <name evidence="2" type="ORF">EHQ53_17690</name>
</gene>
<accession>A0A5F1ZRD4</accession>
<sequence length="144" mass="14988">MTMLFLDPGLLGGCVVITGGFSKTVFPEVTATKGGPVVNVKFKKSGSDSIGFALLPNMQVGDQITVGLPATDTLSFEAFKGGCPFSSSVAPTNMPAGSDITPTMLDDQTADGNVYTVQTAGDFIVKYTVIGTPDPNYQITLQVQ</sequence>
<evidence type="ECO:0000313" key="4">
    <source>
        <dbReference type="Proteomes" id="UP000297946"/>
    </source>
</evidence>
<organism evidence="1 4">
    <name type="scientific">Leptospira langatensis</name>
    <dbReference type="NCBI Taxonomy" id="2484983"/>
    <lineage>
        <taxon>Bacteria</taxon>
        <taxon>Pseudomonadati</taxon>
        <taxon>Spirochaetota</taxon>
        <taxon>Spirochaetia</taxon>
        <taxon>Leptospirales</taxon>
        <taxon>Leptospiraceae</taxon>
        <taxon>Leptospira</taxon>
    </lineage>
</organism>
<dbReference type="OrthoDB" id="345520at2"/>
<dbReference type="Proteomes" id="UP000297273">
    <property type="component" value="Unassembled WGS sequence"/>
</dbReference>
<evidence type="ECO:0000313" key="3">
    <source>
        <dbReference type="Proteomes" id="UP000297273"/>
    </source>
</evidence>
<dbReference type="EMBL" id="RQGC01000013">
    <property type="protein sequence ID" value="TGL38600.1"/>
    <property type="molecule type" value="Genomic_DNA"/>
</dbReference>
<dbReference type="RefSeq" id="WP_135647090.1">
    <property type="nucleotide sequence ID" value="NZ_RQER01000001.1"/>
</dbReference>
<proteinExistence type="predicted"/>
<comment type="caution">
    <text evidence="1">The sequence shown here is derived from an EMBL/GenBank/DDBJ whole genome shotgun (WGS) entry which is preliminary data.</text>
</comment>
<reference evidence="2" key="1">
    <citation type="submission" date="2018-10" db="EMBL/GenBank/DDBJ databases">
        <authorList>
            <person name="Vincent A.T."/>
            <person name="Schiettekatte O."/>
            <person name="Bourhy P."/>
            <person name="Veyrier F.J."/>
            <person name="Picardeau M."/>
        </authorList>
    </citation>
    <scope>NUCLEOTIDE SEQUENCE</scope>
    <source>
        <strain evidence="2">201702690</strain>
    </source>
</reference>
<dbReference type="Proteomes" id="UP000297946">
    <property type="component" value="Unassembled WGS sequence"/>
</dbReference>
<dbReference type="EMBL" id="RQER01000001">
    <property type="protein sequence ID" value="TGK05464.1"/>
    <property type="molecule type" value="Genomic_DNA"/>
</dbReference>
<name>A0A5F1ZRD4_9LEPT</name>
<dbReference type="AlphaFoldDB" id="A0A5F1ZRD4"/>
<evidence type="ECO:0000313" key="2">
    <source>
        <dbReference type="EMBL" id="TGL38600.1"/>
    </source>
</evidence>
<keyword evidence="3" id="KW-1185">Reference proteome</keyword>
<protein>
    <submittedName>
        <fullName evidence="1">Uncharacterized protein</fullName>
    </submittedName>
</protein>
<reference evidence="3 4" key="2">
    <citation type="journal article" date="2019" name="PLoS Negl. Trop. Dis.">
        <title>Revisiting the worldwide diversity of Leptospira species in the environment.</title>
        <authorList>
            <person name="Vincent A.T."/>
            <person name="Schiettekatte O."/>
            <person name="Bourhy P."/>
            <person name="Veyrier F.J."/>
            <person name="Picardeau M."/>
        </authorList>
    </citation>
    <scope>NUCLEOTIDE SEQUENCE [LARGE SCALE GENOMIC DNA]</scope>
    <source>
        <strain evidence="3">201702690</strain>
        <strain evidence="1 4">SSW18</strain>
    </source>
</reference>